<gene>
    <name evidence="2" type="ORF">M6D93_07310</name>
</gene>
<dbReference type="EMBL" id="CP097332">
    <property type="protein sequence ID" value="UQX89802.1"/>
    <property type="molecule type" value="Genomic_DNA"/>
</dbReference>
<dbReference type="Proteomes" id="UP001056336">
    <property type="component" value="Chromosome"/>
</dbReference>
<protein>
    <recommendedName>
        <fullName evidence="1">KANL3/Tex30 alpha/beta hydrolase-like domain-containing protein</fullName>
    </recommendedName>
</protein>
<evidence type="ECO:0000259" key="1">
    <source>
        <dbReference type="Pfam" id="PF20408"/>
    </source>
</evidence>
<proteinExistence type="predicted"/>
<accession>A0ABY4R390</accession>
<dbReference type="Pfam" id="PF20408">
    <property type="entry name" value="Abhydrolase_11"/>
    <property type="match status" value="1"/>
</dbReference>
<reference evidence="2" key="1">
    <citation type="journal article" date="2018" name="Int. J. Syst. Evol. Microbiol.">
        <title>Jatrophihabitans telluris sp. nov., isolated from sediment soil of lava forest wetlands and the emended description of the genus Jatrophihabitans.</title>
        <authorList>
            <person name="Lee K.C."/>
            <person name="Suh M.K."/>
            <person name="Eom M.K."/>
            <person name="Kim K.K."/>
            <person name="Kim J.S."/>
            <person name="Kim D.S."/>
            <person name="Ko S.H."/>
            <person name="Shin Y.K."/>
            <person name="Lee J.S."/>
        </authorList>
    </citation>
    <scope>NUCLEOTIDE SEQUENCE</scope>
    <source>
        <strain evidence="2">N237</strain>
    </source>
</reference>
<dbReference type="RefSeq" id="WP_249773698.1">
    <property type="nucleotide sequence ID" value="NZ_CP097332.1"/>
</dbReference>
<evidence type="ECO:0000313" key="3">
    <source>
        <dbReference type="Proteomes" id="UP001056336"/>
    </source>
</evidence>
<sequence length="204" mass="21241">MPSRRIEIETSSGLAWVDLDRVPGGQRLLLIGHGAGGSVDSPDLLAVREHCLAAGISVARVTQPYRVAGRKAPPTAPVLDDAWFAVARALGRRRGLSALEFSFGGRSSGARVACRCAATGAAPGSPHSVVAIAFPVHPPGKPERSRLSELDAVPVPVLVVQGDRDPFGLPPQAAGRTVRIVSGDHGLKRAADEVGRLVAEYLSA</sequence>
<feature type="domain" description="KANL3/Tex30 alpha/beta hydrolase-like" evidence="1">
    <location>
        <begin position="27"/>
        <end position="188"/>
    </location>
</feature>
<keyword evidence="3" id="KW-1185">Reference proteome</keyword>
<dbReference type="PANTHER" id="PTHR13136">
    <property type="entry name" value="TESTIS DEVELOPMENT PROTEIN PRTD"/>
    <property type="match status" value="1"/>
</dbReference>
<dbReference type="InterPro" id="IPR026555">
    <property type="entry name" value="NSL3/Tex30"/>
</dbReference>
<dbReference type="Gene3D" id="3.40.50.1820">
    <property type="entry name" value="alpha/beta hydrolase"/>
    <property type="match status" value="1"/>
</dbReference>
<evidence type="ECO:0000313" key="2">
    <source>
        <dbReference type="EMBL" id="UQX89802.1"/>
    </source>
</evidence>
<reference evidence="2" key="2">
    <citation type="submission" date="2022-05" db="EMBL/GenBank/DDBJ databases">
        <authorList>
            <person name="Kim J.-S."/>
            <person name="Lee K."/>
            <person name="Suh M."/>
            <person name="Eom M."/>
            <person name="Kim J.-S."/>
            <person name="Kim D.-S."/>
            <person name="Ko S.-H."/>
            <person name="Shin Y."/>
            <person name="Lee J.-S."/>
        </authorList>
    </citation>
    <scope>NUCLEOTIDE SEQUENCE</scope>
    <source>
        <strain evidence="2">N237</strain>
    </source>
</reference>
<organism evidence="2 3">
    <name type="scientific">Jatrophihabitans telluris</name>
    <dbReference type="NCBI Taxonomy" id="2038343"/>
    <lineage>
        <taxon>Bacteria</taxon>
        <taxon>Bacillati</taxon>
        <taxon>Actinomycetota</taxon>
        <taxon>Actinomycetes</taxon>
        <taxon>Jatrophihabitantales</taxon>
        <taxon>Jatrophihabitantaceae</taxon>
        <taxon>Jatrophihabitans</taxon>
    </lineage>
</organism>
<dbReference type="InterPro" id="IPR029058">
    <property type="entry name" value="AB_hydrolase_fold"/>
</dbReference>
<dbReference type="SUPFAM" id="SSF53474">
    <property type="entry name" value="alpha/beta-Hydrolases"/>
    <property type="match status" value="1"/>
</dbReference>
<dbReference type="InterPro" id="IPR046879">
    <property type="entry name" value="KANL3/Tex30_Abhydrolase"/>
</dbReference>
<name>A0ABY4R390_9ACTN</name>
<dbReference type="PANTHER" id="PTHR13136:SF11">
    <property type="entry name" value="TESTIS-EXPRESSED PROTEIN 30"/>
    <property type="match status" value="1"/>
</dbReference>